<reference evidence="2 3" key="1">
    <citation type="submission" date="2023-03" db="EMBL/GenBank/DDBJ databases">
        <title>Muricauda XX sp. nov. and Muricauda XXX sp. nov., two novel species isolated from Okinawa Trough.</title>
        <authorList>
            <person name="Cao W."/>
            <person name="Deng X."/>
        </authorList>
    </citation>
    <scope>NUCLEOTIDE SEQUENCE [LARGE SCALE GENOMIC DNA]</scope>
    <source>
        <strain evidence="2 3">334s03</strain>
    </source>
</reference>
<sequence length="153" mass="17109">MKKIFIAVTLCCNLANISAQEFSFDQKERLDRWGLNYAYLIEQSEANEQQLWEILDIDRKRKNNLIMGSTFAGLGLVMLAGGSLIFSQDSGCDDAHICENTGQVIVGGGLMALGTFEVGVSLPLFLSSLKRKKKRNKMVRELNLKYGIQSQLE</sequence>
<keyword evidence="1" id="KW-1133">Transmembrane helix</keyword>
<evidence type="ECO:0000256" key="1">
    <source>
        <dbReference type="SAM" id="Phobius"/>
    </source>
</evidence>
<accession>A0ABT5XV59</accession>
<proteinExistence type="predicted"/>
<feature type="transmembrane region" description="Helical" evidence="1">
    <location>
        <begin position="65"/>
        <end position="85"/>
    </location>
</feature>
<evidence type="ECO:0000313" key="3">
    <source>
        <dbReference type="Proteomes" id="UP001221366"/>
    </source>
</evidence>
<gene>
    <name evidence="2" type="ORF">PY092_02715</name>
</gene>
<dbReference type="Proteomes" id="UP001221366">
    <property type="component" value="Unassembled WGS sequence"/>
</dbReference>
<keyword evidence="1" id="KW-0812">Transmembrane</keyword>
<dbReference type="RefSeq" id="WP_275614317.1">
    <property type="nucleotide sequence ID" value="NZ_JARFVB010000001.1"/>
</dbReference>
<organism evidence="2 3">
    <name type="scientific">Flagellimonas yonaguniensis</name>
    <dbReference type="NCBI Taxonomy" id="3031325"/>
    <lineage>
        <taxon>Bacteria</taxon>
        <taxon>Pseudomonadati</taxon>
        <taxon>Bacteroidota</taxon>
        <taxon>Flavobacteriia</taxon>
        <taxon>Flavobacteriales</taxon>
        <taxon>Flavobacteriaceae</taxon>
        <taxon>Flagellimonas</taxon>
    </lineage>
</organism>
<name>A0ABT5XV59_9FLAO</name>
<evidence type="ECO:0000313" key="2">
    <source>
        <dbReference type="EMBL" id="MDF0715049.1"/>
    </source>
</evidence>
<protein>
    <submittedName>
        <fullName evidence="2">Uncharacterized protein</fullName>
    </submittedName>
</protein>
<feature type="transmembrane region" description="Helical" evidence="1">
    <location>
        <begin position="105"/>
        <end position="126"/>
    </location>
</feature>
<keyword evidence="3" id="KW-1185">Reference proteome</keyword>
<keyword evidence="1" id="KW-0472">Membrane</keyword>
<comment type="caution">
    <text evidence="2">The sequence shown here is derived from an EMBL/GenBank/DDBJ whole genome shotgun (WGS) entry which is preliminary data.</text>
</comment>
<dbReference type="EMBL" id="JARFVB010000001">
    <property type="protein sequence ID" value="MDF0715049.1"/>
    <property type="molecule type" value="Genomic_DNA"/>
</dbReference>